<evidence type="ECO:0000313" key="1">
    <source>
        <dbReference type="EMBL" id="ABQ06706.1"/>
    </source>
</evidence>
<sequence>MAHKLKLRLFIFFTLLSCSDIISQETKNNSENVKTKMDVFNSKTGIITKYIDTKLSSLKTSYGNAESKIRKVVSGSISAYFYQISKQGKYGESTASIEYTDLIEVIKALKILQPEMEKDIALNPDYLENKFVTADGFEVGYYVSSGKANWYIKLEKHGSDNTLFLNNGNLIEISFTEARSKIDELKK</sequence>
<accession>A5FDL1</accession>
<keyword evidence="1" id="KW-0449">Lipoprotein</keyword>
<dbReference type="Proteomes" id="UP000006694">
    <property type="component" value="Chromosome"/>
</dbReference>
<dbReference type="AlphaFoldDB" id="A5FDL1"/>
<dbReference type="RefSeq" id="WP_012025673.1">
    <property type="nucleotide sequence ID" value="NC_009441.1"/>
</dbReference>
<protein>
    <submittedName>
        <fullName evidence="1">Hypothetical lipoprotein</fullName>
    </submittedName>
</protein>
<name>A5FDL1_FLAJ1</name>
<dbReference type="EMBL" id="CP000685">
    <property type="protein sequence ID" value="ABQ06706.1"/>
    <property type="molecule type" value="Genomic_DNA"/>
</dbReference>
<dbReference type="OrthoDB" id="1120661at2"/>
<dbReference type="eggNOG" id="ENOG5033U5E">
    <property type="taxonomic scope" value="Bacteria"/>
</dbReference>
<reference evidence="1 2" key="1">
    <citation type="journal article" date="2009" name="Appl. Environ. Microbiol.">
        <title>Novel features of the polysaccharide-digesting gliding bacterium Flavobacterium johnsoniae as revealed by genome sequence analysis.</title>
        <authorList>
            <person name="McBride M.J."/>
            <person name="Xie G."/>
            <person name="Martens E.C."/>
            <person name="Lapidus A."/>
            <person name="Henrissat B."/>
            <person name="Rhodes R.G."/>
            <person name="Goltsman E."/>
            <person name="Wang W."/>
            <person name="Xu J."/>
            <person name="Hunnicutt D.W."/>
            <person name="Staroscik A.M."/>
            <person name="Hoover T.R."/>
            <person name="Cheng Y.Q."/>
            <person name="Stein J.L."/>
        </authorList>
    </citation>
    <scope>NUCLEOTIDE SEQUENCE [LARGE SCALE GENOMIC DNA]</scope>
    <source>
        <strain evidence="2">ATCC 17061 / DSM 2064 / JCM 8514 / BCRC 14874 / CCUG 350202 / NBRC 14942 / NCIMB 11054 / UW101</strain>
    </source>
</reference>
<dbReference type="HOGENOM" id="CLU_1453018_0_0_10"/>
<evidence type="ECO:0000313" key="2">
    <source>
        <dbReference type="Proteomes" id="UP000006694"/>
    </source>
</evidence>
<gene>
    <name evidence="1" type="ordered locus">Fjoh_3692</name>
</gene>
<organism evidence="1 2">
    <name type="scientific">Flavobacterium johnsoniae (strain ATCC 17061 / DSM 2064 / JCM 8514 / BCRC 14874 / CCUG 350202 / NBRC 14942 / NCIMB 11054 / UW101)</name>
    <name type="common">Cytophaga johnsonae</name>
    <dbReference type="NCBI Taxonomy" id="376686"/>
    <lineage>
        <taxon>Bacteria</taxon>
        <taxon>Pseudomonadati</taxon>
        <taxon>Bacteroidota</taxon>
        <taxon>Flavobacteriia</taxon>
        <taxon>Flavobacteriales</taxon>
        <taxon>Flavobacteriaceae</taxon>
        <taxon>Flavobacterium</taxon>
    </lineage>
</organism>
<proteinExistence type="predicted"/>
<dbReference type="GeneID" id="31766610"/>
<keyword evidence="2" id="KW-1185">Reference proteome</keyword>
<dbReference type="KEGG" id="fjo:Fjoh_3692"/>